<gene>
    <name evidence="3" type="ORF">DVH24_003813</name>
</gene>
<organism evidence="3 4">
    <name type="scientific">Malus domestica</name>
    <name type="common">Apple</name>
    <name type="synonym">Pyrus malus</name>
    <dbReference type="NCBI Taxonomy" id="3750"/>
    <lineage>
        <taxon>Eukaryota</taxon>
        <taxon>Viridiplantae</taxon>
        <taxon>Streptophyta</taxon>
        <taxon>Embryophyta</taxon>
        <taxon>Tracheophyta</taxon>
        <taxon>Spermatophyta</taxon>
        <taxon>Magnoliopsida</taxon>
        <taxon>eudicotyledons</taxon>
        <taxon>Gunneridae</taxon>
        <taxon>Pentapetalae</taxon>
        <taxon>rosids</taxon>
        <taxon>fabids</taxon>
        <taxon>Rosales</taxon>
        <taxon>Rosaceae</taxon>
        <taxon>Amygdaloideae</taxon>
        <taxon>Maleae</taxon>
        <taxon>Malus</taxon>
    </lineage>
</organism>
<name>A0A498K6I6_MALDO</name>
<evidence type="ECO:0000313" key="4">
    <source>
        <dbReference type="Proteomes" id="UP000290289"/>
    </source>
</evidence>
<evidence type="ECO:0000313" key="3">
    <source>
        <dbReference type="EMBL" id="RXI03161.1"/>
    </source>
</evidence>
<feature type="compositionally biased region" description="Low complexity" evidence="2">
    <location>
        <begin position="67"/>
        <end position="83"/>
    </location>
</feature>
<dbReference type="PANTHER" id="PTHR43039">
    <property type="entry name" value="ESTERASE-RELATED"/>
    <property type="match status" value="1"/>
</dbReference>
<proteinExistence type="inferred from homology"/>
<keyword evidence="4" id="KW-1185">Reference proteome</keyword>
<feature type="compositionally biased region" description="Basic and acidic residues" evidence="2">
    <location>
        <begin position="53"/>
        <end position="66"/>
    </location>
</feature>
<comment type="similarity">
    <text evidence="1">Belongs to the AB hydrolase superfamily.</text>
</comment>
<feature type="region of interest" description="Disordered" evidence="2">
    <location>
        <begin position="46"/>
        <end position="93"/>
    </location>
</feature>
<comment type="caution">
    <text evidence="3">The sequence shown here is derived from an EMBL/GenBank/DDBJ whole genome shotgun (WGS) entry which is preliminary data.</text>
</comment>
<protein>
    <submittedName>
        <fullName evidence="3">Uncharacterized protein</fullName>
    </submittedName>
</protein>
<feature type="non-terminal residue" evidence="3">
    <location>
        <position position="1"/>
    </location>
</feature>
<reference evidence="3 4" key="1">
    <citation type="submission" date="2018-10" db="EMBL/GenBank/DDBJ databases">
        <title>A high-quality apple genome assembly.</title>
        <authorList>
            <person name="Hu J."/>
        </authorList>
    </citation>
    <scope>NUCLEOTIDE SEQUENCE [LARGE SCALE GENOMIC DNA]</scope>
    <source>
        <strain evidence="4">cv. HFTH1</strain>
        <tissue evidence="3">Young leaf</tissue>
    </source>
</reference>
<dbReference type="AlphaFoldDB" id="A0A498K6I6"/>
<evidence type="ECO:0000256" key="1">
    <source>
        <dbReference type="ARBA" id="ARBA00008645"/>
    </source>
</evidence>
<dbReference type="Proteomes" id="UP000290289">
    <property type="component" value="Chromosome 3"/>
</dbReference>
<sequence length="234" mass="26248">SRSDLCCSKTFGFVHQHLAPSVGNNTKSCVGSLSFFLPPPWICKTKKPNQQATKREQEERERRNENNGRSSQRAGRRVGSTSPSPGPSLRRRSKHLVPHLVHENRIVMNDNMGVGTTNPEYFDFEHYSTLEGYTYNLLAILEELHVKSLPSSTILPPSWSASSLQSPDPRKLSLNQPWPRCSTTSVKNQISRSPHNGAIVEVNTIKQAKLTEDASAYSVIVFDPLHNLRSVTMR</sequence>
<feature type="region of interest" description="Disordered" evidence="2">
    <location>
        <begin position="158"/>
        <end position="177"/>
    </location>
</feature>
<accession>A0A498K6I6</accession>
<dbReference type="EMBL" id="RDQH01000329">
    <property type="protein sequence ID" value="RXI03161.1"/>
    <property type="molecule type" value="Genomic_DNA"/>
</dbReference>
<evidence type="ECO:0000256" key="2">
    <source>
        <dbReference type="SAM" id="MobiDB-lite"/>
    </source>
</evidence>
<dbReference type="STRING" id="3750.A0A498K6I6"/>